<reference evidence="2" key="1">
    <citation type="submission" date="2022-03" db="EMBL/GenBank/DDBJ databases">
        <authorList>
            <person name="Tunstrom K."/>
        </authorList>
    </citation>
    <scope>NUCLEOTIDE SEQUENCE</scope>
</reference>
<keyword evidence="3" id="KW-1185">Reference proteome</keyword>
<gene>
    <name evidence="2" type="ORF">EEDITHA_LOCUS7645</name>
</gene>
<protein>
    <submittedName>
        <fullName evidence="2">Uncharacterized protein</fullName>
    </submittedName>
</protein>
<name>A0AAU9TVV9_EUPED</name>
<feature type="region of interest" description="Disordered" evidence="1">
    <location>
        <begin position="1"/>
        <end position="31"/>
    </location>
</feature>
<dbReference type="EMBL" id="CAKOGL010000011">
    <property type="protein sequence ID" value="CAH2091819.1"/>
    <property type="molecule type" value="Genomic_DNA"/>
</dbReference>
<dbReference type="Proteomes" id="UP001153954">
    <property type="component" value="Unassembled WGS sequence"/>
</dbReference>
<feature type="compositionally biased region" description="Basic and acidic residues" evidence="1">
    <location>
        <begin position="1"/>
        <end position="12"/>
    </location>
</feature>
<dbReference type="AlphaFoldDB" id="A0AAU9TVV9"/>
<sequence length="92" mass="10051">MPLGKRGRENARTRQSRPASASGRAPKQADHACALAHDVRRARRGVTFSESTVDNTATVTEFQCQKLVVVGCHLPKLENRLALLNAVVFPTI</sequence>
<proteinExistence type="predicted"/>
<evidence type="ECO:0000256" key="1">
    <source>
        <dbReference type="SAM" id="MobiDB-lite"/>
    </source>
</evidence>
<organism evidence="2 3">
    <name type="scientific">Euphydryas editha</name>
    <name type="common">Edith's checkerspot</name>
    <dbReference type="NCBI Taxonomy" id="104508"/>
    <lineage>
        <taxon>Eukaryota</taxon>
        <taxon>Metazoa</taxon>
        <taxon>Ecdysozoa</taxon>
        <taxon>Arthropoda</taxon>
        <taxon>Hexapoda</taxon>
        <taxon>Insecta</taxon>
        <taxon>Pterygota</taxon>
        <taxon>Neoptera</taxon>
        <taxon>Endopterygota</taxon>
        <taxon>Lepidoptera</taxon>
        <taxon>Glossata</taxon>
        <taxon>Ditrysia</taxon>
        <taxon>Papilionoidea</taxon>
        <taxon>Nymphalidae</taxon>
        <taxon>Nymphalinae</taxon>
        <taxon>Euphydryas</taxon>
    </lineage>
</organism>
<evidence type="ECO:0000313" key="3">
    <source>
        <dbReference type="Proteomes" id="UP001153954"/>
    </source>
</evidence>
<accession>A0AAU9TVV9</accession>
<evidence type="ECO:0000313" key="2">
    <source>
        <dbReference type="EMBL" id="CAH2091819.1"/>
    </source>
</evidence>
<comment type="caution">
    <text evidence="2">The sequence shown here is derived from an EMBL/GenBank/DDBJ whole genome shotgun (WGS) entry which is preliminary data.</text>
</comment>